<sequence>MVLDVVIAYLKVADADAGRLLWQAEWDTRCQGKEGFTVTCLSYVAYVKLWMLRHLQPSDVISMSNSTSTAKLLMTSKSSKSRLNPPSSFSNNHNRAAARTRLS</sequence>
<keyword evidence="3" id="KW-1185">Reference proteome</keyword>
<organism evidence="2 3">
    <name type="scientific">Cinchona calisaya</name>
    <dbReference type="NCBI Taxonomy" id="153742"/>
    <lineage>
        <taxon>Eukaryota</taxon>
        <taxon>Viridiplantae</taxon>
        <taxon>Streptophyta</taxon>
        <taxon>Embryophyta</taxon>
        <taxon>Tracheophyta</taxon>
        <taxon>Spermatophyta</taxon>
        <taxon>Magnoliopsida</taxon>
        <taxon>eudicotyledons</taxon>
        <taxon>Gunneridae</taxon>
        <taxon>Pentapetalae</taxon>
        <taxon>asterids</taxon>
        <taxon>lamiids</taxon>
        <taxon>Gentianales</taxon>
        <taxon>Rubiaceae</taxon>
        <taxon>Cinchonoideae</taxon>
        <taxon>Cinchoneae</taxon>
        <taxon>Cinchona</taxon>
    </lineage>
</organism>
<dbReference type="AlphaFoldDB" id="A0ABD2ZTJ0"/>
<gene>
    <name evidence="2" type="ORF">ACH5RR_014616</name>
</gene>
<dbReference type="EMBL" id="JBJUIK010000007">
    <property type="protein sequence ID" value="KAL3521782.1"/>
    <property type="molecule type" value="Genomic_DNA"/>
</dbReference>
<proteinExistence type="predicted"/>
<feature type="region of interest" description="Disordered" evidence="1">
    <location>
        <begin position="75"/>
        <end position="103"/>
    </location>
</feature>
<accession>A0ABD2ZTJ0</accession>
<reference evidence="2 3" key="1">
    <citation type="submission" date="2024-11" db="EMBL/GenBank/DDBJ databases">
        <title>A near-complete genome assembly of Cinchona calisaya.</title>
        <authorList>
            <person name="Lian D.C."/>
            <person name="Zhao X.W."/>
            <person name="Wei L."/>
        </authorList>
    </citation>
    <scope>NUCLEOTIDE SEQUENCE [LARGE SCALE GENOMIC DNA]</scope>
    <source>
        <tissue evidence="2">Nenye</tissue>
    </source>
</reference>
<protein>
    <submittedName>
        <fullName evidence="2">Uncharacterized protein</fullName>
    </submittedName>
</protein>
<evidence type="ECO:0000313" key="3">
    <source>
        <dbReference type="Proteomes" id="UP001630127"/>
    </source>
</evidence>
<comment type="caution">
    <text evidence="2">The sequence shown here is derived from an EMBL/GenBank/DDBJ whole genome shotgun (WGS) entry which is preliminary data.</text>
</comment>
<dbReference type="Proteomes" id="UP001630127">
    <property type="component" value="Unassembled WGS sequence"/>
</dbReference>
<name>A0ABD2ZTJ0_9GENT</name>
<evidence type="ECO:0000256" key="1">
    <source>
        <dbReference type="SAM" id="MobiDB-lite"/>
    </source>
</evidence>
<evidence type="ECO:0000313" key="2">
    <source>
        <dbReference type="EMBL" id="KAL3521782.1"/>
    </source>
</evidence>
<feature type="compositionally biased region" description="Polar residues" evidence="1">
    <location>
        <begin position="75"/>
        <end position="94"/>
    </location>
</feature>